<keyword evidence="4" id="KW-1133">Transmembrane helix</keyword>
<evidence type="ECO:0000256" key="4">
    <source>
        <dbReference type="ARBA" id="ARBA00022989"/>
    </source>
</evidence>
<dbReference type="GO" id="GO:0004497">
    <property type="term" value="F:monooxygenase activity"/>
    <property type="evidence" value="ECO:0007669"/>
    <property type="project" value="UniProtKB-KW"/>
</dbReference>
<keyword evidence="10" id="KW-1185">Reference proteome</keyword>
<dbReference type="SUPFAM" id="SSF48264">
    <property type="entry name" value="Cytochrome P450"/>
    <property type="match status" value="1"/>
</dbReference>
<dbReference type="AlphaFoldDB" id="M1AVM2"/>
<dbReference type="PROSITE" id="PS00086">
    <property type="entry name" value="CYTOCHROME_P450"/>
    <property type="match status" value="1"/>
</dbReference>
<evidence type="ECO:0000313" key="10">
    <source>
        <dbReference type="Proteomes" id="UP000011115"/>
    </source>
</evidence>
<dbReference type="PRINTS" id="PR00385">
    <property type="entry name" value="P450"/>
</dbReference>
<keyword evidence="6" id="KW-0472">Membrane</keyword>
<dbReference type="EnsemblPlants" id="PGSC0003DMT400031406">
    <property type="protein sequence ID" value="PGSC0003DMT400031406"/>
    <property type="gene ID" value="PGSC0003DMG400012040"/>
</dbReference>
<reference evidence="9" key="2">
    <citation type="submission" date="2015-06" db="UniProtKB">
        <authorList>
            <consortium name="EnsemblPlants"/>
        </authorList>
    </citation>
    <scope>IDENTIFICATION</scope>
    <source>
        <strain evidence="9">DM1-3 516 R44</strain>
    </source>
</reference>
<keyword evidence="3 7" id="KW-0479">Metal-binding</keyword>
<protein>
    <submittedName>
        <fullName evidence="9">Cytochrome P450</fullName>
    </submittedName>
</protein>
<dbReference type="InParanoid" id="M1AVM2"/>
<keyword evidence="8" id="KW-0503">Monooxygenase</keyword>
<keyword evidence="7 8" id="KW-0349">Heme</keyword>
<comment type="subcellular location">
    <subcellularLocation>
        <location evidence="1">Membrane</location>
        <topology evidence="1">Single-pass membrane protein</topology>
    </subcellularLocation>
</comment>
<dbReference type="InterPro" id="IPR051103">
    <property type="entry name" value="Plant_metabolite_P450s"/>
</dbReference>
<dbReference type="PANTHER" id="PTHR24298">
    <property type="entry name" value="FLAVONOID 3'-MONOOXYGENASE-RELATED"/>
    <property type="match status" value="1"/>
</dbReference>
<evidence type="ECO:0000256" key="1">
    <source>
        <dbReference type="ARBA" id="ARBA00004167"/>
    </source>
</evidence>
<evidence type="ECO:0000256" key="7">
    <source>
        <dbReference type="PIRSR" id="PIRSR602401-1"/>
    </source>
</evidence>
<comment type="similarity">
    <text evidence="8">Belongs to the cytochrome P450 family.</text>
</comment>
<keyword evidence="2" id="KW-0812">Transmembrane</keyword>
<evidence type="ECO:0000256" key="8">
    <source>
        <dbReference type="RuleBase" id="RU000461"/>
    </source>
</evidence>
<evidence type="ECO:0000256" key="5">
    <source>
        <dbReference type="ARBA" id="ARBA00023002"/>
    </source>
</evidence>
<feature type="binding site" description="axial binding residue" evidence="7">
    <location>
        <position position="352"/>
    </location>
    <ligand>
        <name>heme</name>
        <dbReference type="ChEBI" id="CHEBI:30413"/>
    </ligand>
    <ligandPart>
        <name>Fe</name>
        <dbReference type="ChEBI" id="CHEBI:18248"/>
    </ligandPart>
</feature>
<dbReference type="Proteomes" id="UP000011115">
    <property type="component" value="Unassembled WGS sequence"/>
</dbReference>
<dbReference type="Gramene" id="PGSC0003DMT400031406">
    <property type="protein sequence ID" value="PGSC0003DMT400031406"/>
    <property type="gene ID" value="PGSC0003DMG400012040"/>
</dbReference>
<evidence type="ECO:0000256" key="6">
    <source>
        <dbReference type="ARBA" id="ARBA00023136"/>
    </source>
</evidence>
<sequence>MLIHAGASTSYVVSNGTIAKEVFKTNDINFAARPEFGSSEYQIYHDTMFSILDYNKLWIFLKKICMTEILSAQQISKFADVRKEEMMKVLEFLVKFSEQGDACDVGIQLMAMTNNLICRLSMSTRTSTNVDESAEIREIAKGIVLLAGQLGLGEIFGPLKKYDLLGAGKKAKALLLKFDKFMDGIIKKHEDERRDLFVGGTDTTSVGLQWGLAELLNHPKALKRLQEEIDRVVGPNRLVDDSDIQNLPYLQAVVKETLRVHPPLPLVFRKCREDCVVNGYTIPKNSRLVLNIYAINRDSNEWRNADEFIPERYLVNSGGGEENQLAIEPDELEAMKGQNFCYVPFGGGRRGCPGAGLAAAVLHRTLGVLIQCFDWKIKGAEKLNMEQGAGFSCAMVHPLICYPVMRVNPLEIAN</sequence>
<comment type="cofactor">
    <cofactor evidence="7">
        <name>heme</name>
        <dbReference type="ChEBI" id="CHEBI:30413"/>
    </cofactor>
</comment>
<accession>M1AVM2</accession>
<evidence type="ECO:0000256" key="2">
    <source>
        <dbReference type="ARBA" id="ARBA00022692"/>
    </source>
</evidence>
<keyword evidence="7 8" id="KW-0408">Iron</keyword>
<dbReference type="InterPro" id="IPR002401">
    <property type="entry name" value="Cyt_P450_E_grp-I"/>
</dbReference>
<dbReference type="PANTHER" id="PTHR24298:SF491">
    <property type="entry name" value="CYTOCHROME P450 93A2"/>
    <property type="match status" value="1"/>
</dbReference>
<evidence type="ECO:0000256" key="3">
    <source>
        <dbReference type="ARBA" id="ARBA00022723"/>
    </source>
</evidence>
<dbReference type="InterPro" id="IPR017972">
    <property type="entry name" value="Cyt_P450_CS"/>
</dbReference>
<dbReference type="GO" id="GO:0005506">
    <property type="term" value="F:iron ion binding"/>
    <property type="evidence" value="ECO:0007669"/>
    <property type="project" value="InterPro"/>
</dbReference>
<evidence type="ECO:0000313" key="9">
    <source>
        <dbReference type="EnsemblPlants" id="PGSC0003DMT400031406"/>
    </source>
</evidence>
<dbReference type="GO" id="GO:0020037">
    <property type="term" value="F:heme binding"/>
    <property type="evidence" value="ECO:0007669"/>
    <property type="project" value="InterPro"/>
</dbReference>
<name>M1AVM2_SOLTU</name>
<dbReference type="OMA" id="CREGLPC"/>
<dbReference type="InterPro" id="IPR001128">
    <property type="entry name" value="Cyt_P450"/>
</dbReference>
<dbReference type="GO" id="GO:0016020">
    <property type="term" value="C:membrane"/>
    <property type="evidence" value="ECO:0007669"/>
    <property type="project" value="UniProtKB-SubCell"/>
</dbReference>
<dbReference type="HOGENOM" id="CLU_001570_4_2_1"/>
<dbReference type="PaxDb" id="4113-PGSC0003DMT400031406"/>
<organism evidence="9 10">
    <name type="scientific">Solanum tuberosum</name>
    <name type="common">Potato</name>
    <dbReference type="NCBI Taxonomy" id="4113"/>
    <lineage>
        <taxon>Eukaryota</taxon>
        <taxon>Viridiplantae</taxon>
        <taxon>Streptophyta</taxon>
        <taxon>Embryophyta</taxon>
        <taxon>Tracheophyta</taxon>
        <taxon>Spermatophyta</taxon>
        <taxon>Magnoliopsida</taxon>
        <taxon>eudicotyledons</taxon>
        <taxon>Gunneridae</taxon>
        <taxon>Pentapetalae</taxon>
        <taxon>asterids</taxon>
        <taxon>lamiids</taxon>
        <taxon>Solanales</taxon>
        <taxon>Solanaceae</taxon>
        <taxon>Solanoideae</taxon>
        <taxon>Solaneae</taxon>
        <taxon>Solanum</taxon>
    </lineage>
</organism>
<dbReference type="GO" id="GO:0016705">
    <property type="term" value="F:oxidoreductase activity, acting on paired donors, with incorporation or reduction of molecular oxygen"/>
    <property type="evidence" value="ECO:0007669"/>
    <property type="project" value="InterPro"/>
</dbReference>
<dbReference type="Gene3D" id="1.10.630.10">
    <property type="entry name" value="Cytochrome P450"/>
    <property type="match status" value="2"/>
</dbReference>
<keyword evidence="5 8" id="KW-0560">Oxidoreductase</keyword>
<proteinExistence type="inferred from homology"/>
<dbReference type="Pfam" id="PF00067">
    <property type="entry name" value="p450"/>
    <property type="match status" value="2"/>
</dbReference>
<dbReference type="eggNOG" id="KOG0156">
    <property type="taxonomic scope" value="Eukaryota"/>
</dbReference>
<dbReference type="PRINTS" id="PR00463">
    <property type="entry name" value="EP450I"/>
</dbReference>
<reference evidence="10" key="1">
    <citation type="journal article" date="2011" name="Nature">
        <title>Genome sequence and analysis of the tuber crop potato.</title>
        <authorList>
            <consortium name="The Potato Genome Sequencing Consortium"/>
        </authorList>
    </citation>
    <scope>NUCLEOTIDE SEQUENCE [LARGE SCALE GENOMIC DNA]</scope>
    <source>
        <strain evidence="10">cv. DM1-3 516 R44</strain>
    </source>
</reference>
<dbReference type="InterPro" id="IPR036396">
    <property type="entry name" value="Cyt_P450_sf"/>
</dbReference>